<dbReference type="HOGENOM" id="CLU_1987959_0_0_9"/>
<name>C9RCG6_AMMDK</name>
<dbReference type="EMBL" id="CP001785">
    <property type="protein sequence ID" value="ACX51943.1"/>
    <property type="molecule type" value="Genomic_DNA"/>
</dbReference>
<evidence type="ECO:0000313" key="1">
    <source>
        <dbReference type="EMBL" id="ACX51943.1"/>
    </source>
</evidence>
<accession>C9RCG6</accession>
<gene>
    <name evidence="1" type="ordered locus">Adeg_0801</name>
</gene>
<sequence>MRALGAVPVPPGCSKELWVWRDGEGFVRKEVLAGGRAAPAAFLAAAWDFLEDCAVLECWPRVQGEREDPGAPVRCGTDECLLERMRRALGGTGRLKGAGSRERPGAFGRKAGNYGRKSLLFEEEF</sequence>
<reference evidence="1 2" key="1">
    <citation type="submission" date="2009-10" db="EMBL/GenBank/DDBJ databases">
        <title>Complete sequence of chromosome of Ammonifex degensii KC4.</title>
        <authorList>
            <consortium name="US DOE Joint Genome Institute"/>
            <person name="Kerfeld C."/>
            <person name="Goodner B."/>
            <person name="Huber H."/>
            <person name="Stetter K."/>
            <person name="Lucas S."/>
            <person name="Copeland A."/>
            <person name="Lapidus A."/>
            <person name="Glavina del Rio T."/>
            <person name="Dalin E."/>
            <person name="Tice H."/>
            <person name="Bruce D."/>
            <person name="Goodwin L."/>
            <person name="Pitluck S."/>
            <person name="Saunders E."/>
            <person name="Brettin T."/>
            <person name="Detter J.C."/>
            <person name="Han C."/>
            <person name="Larimer F."/>
            <person name="Land M."/>
            <person name="Hauser L."/>
            <person name="Kyrpides N."/>
            <person name="Ovchinnikova G."/>
            <person name="Richardson P."/>
        </authorList>
    </citation>
    <scope>NUCLEOTIDE SEQUENCE [LARGE SCALE GENOMIC DNA]</scope>
    <source>
        <strain evidence="2">DSM 10501 / KC4</strain>
    </source>
</reference>
<dbReference type="Proteomes" id="UP000002620">
    <property type="component" value="Chromosome"/>
</dbReference>
<keyword evidence="2" id="KW-1185">Reference proteome</keyword>
<dbReference type="STRING" id="429009.Adeg_0801"/>
<dbReference type="AlphaFoldDB" id="C9RCG6"/>
<dbReference type="KEGG" id="adg:Adeg_0801"/>
<proteinExistence type="predicted"/>
<organism evidence="1 2">
    <name type="scientific">Ammonifex degensii (strain DSM 10501 / KC4)</name>
    <dbReference type="NCBI Taxonomy" id="429009"/>
    <lineage>
        <taxon>Bacteria</taxon>
        <taxon>Bacillati</taxon>
        <taxon>Bacillota</taxon>
        <taxon>Clostridia</taxon>
        <taxon>Thermoanaerobacterales</taxon>
        <taxon>Thermoanaerobacteraceae</taxon>
        <taxon>Ammonifex</taxon>
    </lineage>
</organism>
<protein>
    <submittedName>
        <fullName evidence="1">Uncharacterized protein</fullName>
    </submittedName>
</protein>
<evidence type="ECO:0000313" key="2">
    <source>
        <dbReference type="Proteomes" id="UP000002620"/>
    </source>
</evidence>